<comment type="similarity">
    <text evidence="7">Belongs to the binding-protein-dependent transport system permease family.</text>
</comment>
<evidence type="ECO:0000256" key="3">
    <source>
        <dbReference type="ARBA" id="ARBA00022475"/>
    </source>
</evidence>
<dbReference type="PANTHER" id="PTHR30151">
    <property type="entry name" value="ALKANE SULFONATE ABC TRANSPORTER-RELATED, MEMBRANE SUBUNIT"/>
    <property type="match status" value="1"/>
</dbReference>
<sequence length="259" mass="28402">MNAKTSKLRDLALSVVSILCLVSLWLVLSSSRPDFFPTPQMTWERFLELIEYPVSKVSILGHIWASLRRVVIAFCYAVVLGISLGIAMGWNKKIRAAVEPIFESLRPIPPIAWIPLVILWFGVGEFPKVLLVFIGSFIPIVLNTMTGVALVDPMYLSVSRVFKANTLQTMIHVVLPASIPAIFAGMKASLSSGWMVVVAAEMIASKSGVGFLITRGSESYDVALILCGMILIGIVGALLGVVLTLLERWLCPWTTKKEK</sequence>
<accession>A0ABR7NJU9</accession>
<keyword evidence="6 7" id="KW-0472">Membrane</keyword>
<feature type="transmembrane region" description="Helical" evidence="7">
    <location>
        <begin position="102"/>
        <end position="123"/>
    </location>
</feature>
<evidence type="ECO:0000259" key="8">
    <source>
        <dbReference type="PROSITE" id="PS50928"/>
    </source>
</evidence>
<feature type="transmembrane region" description="Helical" evidence="7">
    <location>
        <begin position="222"/>
        <end position="246"/>
    </location>
</feature>
<gene>
    <name evidence="9" type="ORF">H8717_09735</name>
</gene>
<dbReference type="PROSITE" id="PS50928">
    <property type="entry name" value="ABC_TM1"/>
    <property type="match status" value="1"/>
</dbReference>
<keyword evidence="10" id="KW-1185">Reference proteome</keyword>
<dbReference type="Gene3D" id="1.10.3720.10">
    <property type="entry name" value="MetI-like"/>
    <property type="match status" value="1"/>
</dbReference>
<feature type="transmembrane region" description="Helical" evidence="7">
    <location>
        <begin position="70"/>
        <end position="90"/>
    </location>
</feature>
<dbReference type="PANTHER" id="PTHR30151:SF0">
    <property type="entry name" value="ABC TRANSPORTER PERMEASE PROTEIN MJ0413-RELATED"/>
    <property type="match status" value="1"/>
</dbReference>
<keyword evidence="5 7" id="KW-1133">Transmembrane helix</keyword>
<feature type="transmembrane region" description="Helical" evidence="7">
    <location>
        <begin position="167"/>
        <end position="186"/>
    </location>
</feature>
<dbReference type="Pfam" id="PF00528">
    <property type="entry name" value="BPD_transp_1"/>
    <property type="match status" value="1"/>
</dbReference>
<dbReference type="SUPFAM" id="SSF161098">
    <property type="entry name" value="MetI-like"/>
    <property type="match status" value="1"/>
</dbReference>
<dbReference type="RefSeq" id="WP_262400187.1">
    <property type="nucleotide sequence ID" value="NZ_JACRTB010000014.1"/>
</dbReference>
<name>A0ABR7NJU9_9FIRM</name>
<organism evidence="9 10">
    <name type="scientific">Yanshouia hominis</name>
    <dbReference type="NCBI Taxonomy" id="2763673"/>
    <lineage>
        <taxon>Bacteria</taxon>
        <taxon>Bacillati</taxon>
        <taxon>Bacillota</taxon>
        <taxon>Clostridia</taxon>
        <taxon>Eubacteriales</taxon>
        <taxon>Oscillospiraceae</taxon>
        <taxon>Yanshouia</taxon>
    </lineage>
</organism>
<feature type="transmembrane region" description="Helical" evidence="7">
    <location>
        <begin position="129"/>
        <end position="155"/>
    </location>
</feature>
<proteinExistence type="inferred from homology"/>
<protein>
    <submittedName>
        <fullName evidence="9">ABC transporter permease</fullName>
    </submittedName>
</protein>
<feature type="domain" description="ABC transmembrane type-1" evidence="8">
    <location>
        <begin position="63"/>
        <end position="247"/>
    </location>
</feature>
<evidence type="ECO:0000256" key="5">
    <source>
        <dbReference type="ARBA" id="ARBA00022989"/>
    </source>
</evidence>
<keyword evidence="2 7" id="KW-0813">Transport</keyword>
<evidence type="ECO:0000256" key="2">
    <source>
        <dbReference type="ARBA" id="ARBA00022448"/>
    </source>
</evidence>
<feature type="transmembrane region" description="Helical" evidence="7">
    <location>
        <begin position="192"/>
        <end position="213"/>
    </location>
</feature>
<evidence type="ECO:0000256" key="7">
    <source>
        <dbReference type="RuleBase" id="RU363032"/>
    </source>
</evidence>
<keyword evidence="4 7" id="KW-0812">Transmembrane</keyword>
<evidence type="ECO:0000256" key="6">
    <source>
        <dbReference type="ARBA" id="ARBA00023136"/>
    </source>
</evidence>
<dbReference type="Proteomes" id="UP000658131">
    <property type="component" value="Unassembled WGS sequence"/>
</dbReference>
<dbReference type="InterPro" id="IPR000515">
    <property type="entry name" value="MetI-like"/>
</dbReference>
<dbReference type="CDD" id="cd06261">
    <property type="entry name" value="TM_PBP2"/>
    <property type="match status" value="1"/>
</dbReference>
<reference evidence="9 10" key="1">
    <citation type="submission" date="2020-08" db="EMBL/GenBank/DDBJ databases">
        <title>Genome public.</title>
        <authorList>
            <person name="Liu C."/>
            <person name="Sun Q."/>
        </authorList>
    </citation>
    <scope>NUCLEOTIDE SEQUENCE [LARGE SCALE GENOMIC DNA]</scope>
    <source>
        <strain evidence="9 10">BX1</strain>
    </source>
</reference>
<dbReference type="EMBL" id="JACRTB010000014">
    <property type="protein sequence ID" value="MBC8576682.1"/>
    <property type="molecule type" value="Genomic_DNA"/>
</dbReference>
<evidence type="ECO:0000313" key="9">
    <source>
        <dbReference type="EMBL" id="MBC8576682.1"/>
    </source>
</evidence>
<evidence type="ECO:0000256" key="1">
    <source>
        <dbReference type="ARBA" id="ARBA00004651"/>
    </source>
</evidence>
<keyword evidence="3" id="KW-1003">Cell membrane</keyword>
<evidence type="ECO:0000313" key="10">
    <source>
        <dbReference type="Proteomes" id="UP000658131"/>
    </source>
</evidence>
<comment type="subcellular location">
    <subcellularLocation>
        <location evidence="1 7">Cell membrane</location>
        <topology evidence="1 7">Multi-pass membrane protein</topology>
    </subcellularLocation>
</comment>
<comment type="caution">
    <text evidence="9">The sequence shown here is derived from an EMBL/GenBank/DDBJ whole genome shotgun (WGS) entry which is preliminary data.</text>
</comment>
<evidence type="ECO:0000256" key="4">
    <source>
        <dbReference type="ARBA" id="ARBA00022692"/>
    </source>
</evidence>
<dbReference type="InterPro" id="IPR035906">
    <property type="entry name" value="MetI-like_sf"/>
</dbReference>